<keyword evidence="1" id="KW-0472">Membrane</keyword>
<organism evidence="2 3">
    <name type="scientific">Methylobacterium jeotgali</name>
    <dbReference type="NCBI Taxonomy" id="381630"/>
    <lineage>
        <taxon>Bacteria</taxon>
        <taxon>Pseudomonadati</taxon>
        <taxon>Pseudomonadota</taxon>
        <taxon>Alphaproteobacteria</taxon>
        <taxon>Hyphomicrobiales</taxon>
        <taxon>Methylobacteriaceae</taxon>
        <taxon>Methylobacterium</taxon>
    </lineage>
</organism>
<dbReference type="Proteomes" id="UP001055102">
    <property type="component" value="Unassembled WGS sequence"/>
</dbReference>
<keyword evidence="1" id="KW-1133">Transmembrane helix</keyword>
<evidence type="ECO:0000256" key="1">
    <source>
        <dbReference type="SAM" id="Phobius"/>
    </source>
</evidence>
<reference evidence="2" key="1">
    <citation type="journal article" date="2021" name="Front. Microbiol.">
        <title>Comprehensive Comparative Genomics and Phenotyping of Methylobacterium Species.</title>
        <authorList>
            <person name="Alessa O."/>
            <person name="Ogura Y."/>
            <person name="Fujitani Y."/>
            <person name="Takami H."/>
            <person name="Hayashi T."/>
            <person name="Sahin N."/>
            <person name="Tani A."/>
        </authorList>
    </citation>
    <scope>NUCLEOTIDE SEQUENCE</scope>
    <source>
        <strain evidence="2">LMG 23639</strain>
    </source>
</reference>
<evidence type="ECO:0000313" key="3">
    <source>
        <dbReference type="Proteomes" id="UP001055102"/>
    </source>
</evidence>
<name>A0ABQ4SYE6_9HYPH</name>
<feature type="transmembrane region" description="Helical" evidence="1">
    <location>
        <begin position="20"/>
        <end position="38"/>
    </location>
</feature>
<sequence length="39" mass="4317">MTLFRDPHSEDDAQDRSRFFAYAMIGLGVAVLVSGMIAQ</sequence>
<evidence type="ECO:0000313" key="2">
    <source>
        <dbReference type="EMBL" id="GJE08250.1"/>
    </source>
</evidence>
<keyword evidence="3" id="KW-1185">Reference proteome</keyword>
<proteinExistence type="predicted"/>
<protein>
    <submittedName>
        <fullName evidence="2">Uncharacterized protein</fullName>
    </submittedName>
</protein>
<gene>
    <name evidence="2" type="ORF">AOPFMNJM_3586</name>
</gene>
<dbReference type="EMBL" id="BPQR01000068">
    <property type="protein sequence ID" value="GJE08250.1"/>
    <property type="molecule type" value="Genomic_DNA"/>
</dbReference>
<reference evidence="2" key="2">
    <citation type="submission" date="2021-08" db="EMBL/GenBank/DDBJ databases">
        <authorList>
            <person name="Tani A."/>
            <person name="Ola A."/>
            <person name="Ogura Y."/>
            <person name="Katsura K."/>
            <person name="Hayashi T."/>
        </authorList>
    </citation>
    <scope>NUCLEOTIDE SEQUENCE</scope>
    <source>
        <strain evidence="2">LMG 23639</strain>
    </source>
</reference>
<accession>A0ABQ4SYE6</accession>
<keyword evidence="1" id="KW-0812">Transmembrane</keyword>
<comment type="caution">
    <text evidence="2">The sequence shown here is derived from an EMBL/GenBank/DDBJ whole genome shotgun (WGS) entry which is preliminary data.</text>
</comment>